<sequence>MPNNKPLKPVNLHLDAVTVQDIETHKSISTSDLRRDLLNLKKSDSNSNANNFAGNPFLYHHQFKNLLKCRRQDGKTIYDIAADPTEWNKLIENTRVRNRGGRTAAGNVFECFRINLGSVVMFKATTAKYLYQKYNATKVLDPTAGWGGRMLGAWALGIDYTGIDTNVEMMPAYADMMSFLNAETGSLTALFTDAGSKLDMIWDSCLDVDFSKLDYDFVLTSPPYVNLEIYEHMKEWDNDQAFYTSFFIPLWQRCVDNIKPGGTVCFNISPKMYADALAHGLTPCDEEEDLKQQMGQKSESLKTGKKKQDKIYVWRC</sequence>
<keyword evidence="4" id="KW-0808">Transferase</keyword>
<evidence type="ECO:0000256" key="1">
    <source>
        <dbReference type="ARBA" id="ARBA00010203"/>
    </source>
</evidence>
<evidence type="ECO:0000256" key="3">
    <source>
        <dbReference type="ARBA" id="ARBA00022603"/>
    </source>
</evidence>
<dbReference type="GO" id="GO:0009307">
    <property type="term" value="P:DNA restriction-modification system"/>
    <property type="evidence" value="ECO:0007669"/>
    <property type="project" value="UniProtKB-KW"/>
</dbReference>
<evidence type="ECO:0000256" key="4">
    <source>
        <dbReference type="ARBA" id="ARBA00022679"/>
    </source>
</evidence>
<evidence type="ECO:0000256" key="2">
    <source>
        <dbReference type="ARBA" id="ARBA00012185"/>
    </source>
</evidence>
<evidence type="ECO:0000256" key="7">
    <source>
        <dbReference type="ARBA" id="ARBA00049120"/>
    </source>
</evidence>
<keyword evidence="3 8" id="KW-0489">Methyltransferase</keyword>
<keyword evidence="6" id="KW-0680">Restriction system</keyword>
<protein>
    <recommendedName>
        <fullName evidence="2">site-specific DNA-methyltransferase (cytosine-N(4)-specific)</fullName>
        <ecNumber evidence="2">2.1.1.113</ecNumber>
    </recommendedName>
</protein>
<comment type="similarity">
    <text evidence="1">Belongs to the N(4)/N(6)-methyltransferase family. N(4) subfamily.</text>
</comment>
<evidence type="ECO:0000256" key="6">
    <source>
        <dbReference type="ARBA" id="ARBA00022747"/>
    </source>
</evidence>
<dbReference type="Gene3D" id="3.40.50.150">
    <property type="entry name" value="Vaccinia Virus protein VP39"/>
    <property type="match status" value="1"/>
</dbReference>
<reference evidence="8" key="1">
    <citation type="submission" date="2020-05" db="EMBL/GenBank/DDBJ databases">
        <authorList>
            <person name="Chiriac C."/>
            <person name="Salcher M."/>
            <person name="Ghai R."/>
            <person name="Kavagutti S V."/>
        </authorList>
    </citation>
    <scope>NUCLEOTIDE SEQUENCE</scope>
</reference>
<gene>
    <name evidence="8" type="ORF">UFOVP71_176</name>
</gene>
<dbReference type="GO" id="GO:0003677">
    <property type="term" value="F:DNA binding"/>
    <property type="evidence" value="ECO:0007669"/>
    <property type="project" value="InterPro"/>
</dbReference>
<name>A0A6J5T9M1_9CAUD</name>
<dbReference type="InterPro" id="IPR029063">
    <property type="entry name" value="SAM-dependent_MTases_sf"/>
</dbReference>
<organism evidence="8">
    <name type="scientific">uncultured Caudovirales phage</name>
    <dbReference type="NCBI Taxonomy" id="2100421"/>
    <lineage>
        <taxon>Viruses</taxon>
        <taxon>Duplodnaviria</taxon>
        <taxon>Heunggongvirae</taxon>
        <taxon>Uroviricota</taxon>
        <taxon>Caudoviricetes</taxon>
        <taxon>Peduoviridae</taxon>
        <taxon>Maltschvirus</taxon>
        <taxon>Maltschvirus maltsch</taxon>
    </lineage>
</organism>
<accession>A0A6J5T9M1</accession>
<dbReference type="EMBL" id="LR797824">
    <property type="protein sequence ID" value="CAB4241638.1"/>
    <property type="molecule type" value="Genomic_DNA"/>
</dbReference>
<dbReference type="PROSITE" id="PS00093">
    <property type="entry name" value="N4_MTASE"/>
    <property type="match status" value="1"/>
</dbReference>
<dbReference type="EC" id="2.1.1.113" evidence="2"/>
<dbReference type="SUPFAM" id="SSF53335">
    <property type="entry name" value="S-adenosyl-L-methionine-dependent methyltransferases"/>
    <property type="match status" value="1"/>
</dbReference>
<proteinExistence type="inferred from homology"/>
<dbReference type="InterPro" id="IPR017985">
    <property type="entry name" value="MeTrfase_CN4_CS"/>
</dbReference>
<dbReference type="GO" id="GO:0015667">
    <property type="term" value="F:site-specific DNA-methyltransferase (cytosine-N4-specific) activity"/>
    <property type="evidence" value="ECO:0007669"/>
    <property type="project" value="UniProtKB-EC"/>
</dbReference>
<keyword evidence="5" id="KW-0949">S-adenosyl-L-methionine</keyword>
<comment type="catalytic activity">
    <reaction evidence="7">
        <text>a 2'-deoxycytidine in DNA + S-adenosyl-L-methionine = an N(4)-methyl-2'-deoxycytidine in DNA + S-adenosyl-L-homocysteine + H(+)</text>
        <dbReference type="Rhea" id="RHEA:16857"/>
        <dbReference type="Rhea" id="RHEA-COMP:11369"/>
        <dbReference type="Rhea" id="RHEA-COMP:13674"/>
        <dbReference type="ChEBI" id="CHEBI:15378"/>
        <dbReference type="ChEBI" id="CHEBI:57856"/>
        <dbReference type="ChEBI" id="CHEBI:59789"/>
        <dbReference type="ChEBI" id="CHEBI:85452"/>
        <dbReference type="ChEBI" id="CHEBI:137933"/>
        <dbReference type="EC" id="2.1.1.113"/>
    </reaction>
</comment>
<evidence type="ECO:0000256" key="5">
    <source>
        <dbReference type="ARBA" id="ARBA00022691"/>
    </source>
</evidence>
<evidence type="ECO:0000313" key="8">
    <source>
        <dbReference type="EMBL" id="CAB4241638.1"/>
    </source>
</evidence>
<dbReference type="GO" id="GO:0032259">
    <property type="term" value="P:methylation"/>
    <property type="evidence" value="ECO:0007669"/>
    <property type="project" value="UniProtKB-KW"/>
</dbReference>